<feature type="non-terminal residue" evidence="10">
    <location>
        <position position="278"/>
    </location>
</feature>
<evidence type="ECO:0000313" key="10">
    <source>
        <dbReference type="EMBL" id="EFJ02567.1"/>
    </source>
</evidence>
<dbReference type="InParanoid" id="D8PS81"/>
<accession>D8PS81</accession>
<dbReference type="KEGG" id="scm:SCHCO_02721098"/>
<evidence type="ECO:0000256" key="7">
    <source>
        <dbReference type="ARBA" id="ARBA00023242"/>
    </source>
</evidence>
<dbReference type="PANTHER" id="PTHR21428">
    <property type="entry name" value="MEDIATOR OF RNA POLYMERASE II TRANSCRIPTION SUBUNIT 7"/>
    <property type="match status" value="1"/>
</dbReference>
<evidence type="ECO:0000256" key="8">
    <source>
        <dbReference type="RuleBase" id="RU364060"/>
    </source>
</evidence>
<dbReference type="Gene3D" id="6.10.140.1520">
    <property type="match status" value="1"/>
</dbReference>
<dbReference type="EMBL" id="GL377302">
    <property type="protein sequence ID" value="EFJ02567.1"/>
    <property type="molecule type" value="Genomic_DNA"/>
</dbReference>
<name>D8PS81_SCHCM</name>
<dbReference type="SUPFAM" id="SSF140718">
    <property type="entry name" value="Mediator hinge subcomplex-like"/>
    <property type="match status" value="1"/>
</dbReference>
<dbReference type="PANTHER" id="PTHR21428:SF11">
    <property type="entry name" value="MEDIATOR OF RNA POLYMERASE II TRANSCRIPTION SUBUNIT 7"/>
    <property type="match status" value="1"/>
</dbReference>
<comment type="subcellular location">
    <subcellularLocation>
        <location evidence="1 8">Nucleus</location>
    </subcellularLocation>
</comment>
<keyword evidence="4 8" id="KW-0805">Transcription regulation</keyword>
<dbReference type="InterPro" id="IPR044888">
    <property type="entry name" value="Mediatior_Med7_sf"/>
</dbReference>
<evidence type="ECO:0000313" key="11">
    <source>
        <dbReference type="Proteomes" id="UP000007431"/>
    </source>
</evidence>
<reference evidence="10 11" key="1">
    <citation type="journal article" date="2010" name="Nat. Biotechnol.">
        <title>Genome sequence of the model mushroom Schizophyllum commune.</title>
        <authorList>
            <person name="Ohm R.A."/>
            <person name="de Jong J.F."/>
            <person name="Lugones L.G."/>
            <person name="Aerts A."/>
            <person name="Kothe E."/>
            <person name="Stajich J.E."/>
            <person name="de Vries R.P."/>
            <person name="Record E."/>
            <person name="Levasseur A."/>
            <person name="Baker S.E."/>
            <person name="Bartholomew K.A."/>
            <person name="Coutinho P.M."/>
            <person name="Erdmann S."/>
            <person name="Fowler T.J."/>
            <person name="Gathman A.C."/>
            <person name="Lombard V."/>
            <person name="Henrissat B."/>
            <person name="Knabe N."/>
            <person name="Kuees U."/>
            <person name="Lilly W.W."/>
            <person name="Lindquist E."/>
            <person name="Lucas S."/>
            <person name="Magnuson J.K."/>
            <person name="Piumi F."/>
            <person name="Raudaskoski M."/>
            <person name="Salamov A."/>
            <person name="Schmutz J."/>
            <person name="Schwarze F.W.M.R."/>
            <person name="vanKuyk P.A."/>
            <person name="Horton J.S."/>
            <person name="Grigoriev I.V."/>
            <person name="Woesten H.A.B."/>
        </authorList>
    </citation>
    <scope>NUCLEOTIDE SEQUENCE [LARGE SCALE GENOMIC DNA]</scope>
    <source>
        <strain evidence="11">H4-8 / FGSC 9210</strain>
    </source>
</reference>
<keyword evidence="6 8" id="KW-0804">Transcription</keyword>
<dbReference type="RefSeq" id="XP_003037469.1">
    <property type="nucleotide sequence ID" value="XM_003037423.1"/>
</dbReference>
<evidence type="ECO:0000256" key="4">
    <source>
        <dbReference type="ARBA" id="ARBA00023015"/>
    </source>
</evidence>
<protein>
    <recommendedName>
        <fullName evidence="3 8">Mediator of RNA polymerase II transcription subunit 7</fullName>
    </recommendedName>
</protein>
<dbReference type="HOGENOM" id="CLU_065214_1_0_1"/>
<evidence type="ECO:0000256" key="2">
    <source>
        <dbReference type="ARBA" id="ARBA00009994"/>
    </source>
</evidence>
<dbReference type="STRING" id="578458.D8PS81"/>
<dbReference type="GO" id="GO:0003712">
    <property type="term" value="F:transcription coregulator activity"/>
    <property type="evidence" value="ECO:0007669"/>
    <property type="project" value="InterPro"/>
</dbReference>
<keyword evidence="7 8" id="KW-0539">Nucleus</keyword>
<dbReference type="InterPro" id="IPR009244">
    <property type="entry name" value="Mediatior_Med7"/>
</dbReference>
<dbReference type="Pfam" id="PF05983">
    <property type="entry name" value="Med7"/>
    <property type="match status" value="1"/>
</dbReference>
<dbReference type="VEuPathDB" id="FungiDB:SCHCODRAFT_02721098"/>
<sequence>MLDDGEDAELQNPFPAPPAHYVRYTTHNLKLLALMRERAQAEDAADVAKPADGALVPPLEDPTQAVAAQSKLLSDQQDLPDFPLYQLEKPRVDWIEEDNTFTVFGETWPIKNTKIMSLAEAGIAQLFPDDPSEDRRPAMLSILRSLLVQYSRLTKAVTIPPPRDLPPGASSESQEMISWMKVLTQNLMATANELRPVQARWNLELMMKRQVELRREETAAIHTKCDEIEARLAALREATQNLHTQSAAQQSPTAGSAPSSAVTGSISAESVLRWAEEV</sequence>
<dbReference type="GO" id="GO:0016592">
    <property type="term" value="C:mediator complex"/>
    <property type="evidence" value="ECO:0007669"/>
    <property type="project" value="InterPro"/>
</dbReference>
<dbReference type="GeneID" id="9594594"/>
<comment type="similarity">
    <text evidence="2 8">Belongs to the Mediator complex subunit 7 family.</text>
</comment>
<gene>
    <name evidence="10" type="ORF">SCHCODRAFT_104294</name>
</gene>
<organism evidence="11">
    <name type="scientific">Schizophyllum commune (strain H4-8 / FGSC 9210)</name>
    <name type="common">Split gill fungus</name>
    <dbReference type="NCBI Taxonomy" id="578458"/>
    <lineage>
        <taxon>Eukaryota</taxon>
        <taxon>Fungi</taxon>
        <taxon>Dikarya</taxon>
        <taxon>Basidiomycota</taxon>
        <taxon>Agaricomycotina</taxon>
        <taxon>Agaricomycetes</taxon>
        <taxon>Agaricomycetidae</taxon>
        <taxon>Agaricales</taxon>
        <taxon>Schizophyllaceae</taxon>
        <taxon>Schizophyllum</taxon>
    </lineage>
</organism>
<comment type="function">
    <text evidence="8">Component of the Mediator complex, a coactivator involved in the regulated transcription of nearly all RNA polymerase II-dependent genes. Mediator functions as a bridge to convey information from gene-specific regulatory proteins to the basal RNA polymerase II transcription machinery.</text>
</comment>
<evidence type="ECO:0000256" key="1">
    <source>
        <dbReference type="ARBA" id="ARBA00004123"/>
    </source>
</evidence>
<evidence type="ECO:0000256" key="5">
    <source>
        <dbReference type="ARBA" id="ARBA00023159"/>
    </source>
</evidence>
<dbReference type="OrthoDB" id="10253553at2759"/>
<evidence type="ECO:0000256" key="3">
    <source>
        <dbReference type="ARBA" id="ARBA00020631"/>
    </source>
</evidence>
<dbReference type="eggNOG" id="ENOG502SAJI">
    <property type="taxonomic scope" value="Eukaryota"/>
</dbReference>
<comment type="subunit">
    <text evidence="8">Component of the Mediator complex.</text>
</comment>
<dbReference type="Gene3D" id="6.10.140.200">
    <property type="match status" value="1"/>
</dbReference>
<dbReference type="GO" id="GO:0006357">
    <property type="term" value="P:regulation of transcription by RNA polymerase II"/>
    <property type="evidence" value="ECO:0007669"/>
    <property type="project" value="InterPro"/>
</dbReference>
<dbReference type="AlphaFoldDB" id="D8PS81"/>
<dbReference type="InterPro" id="IPR037212">
    <property type="entry name" value="Med7/Med21-like"/>
</dbReference>
<keyword evidence="5 8" id="KW-0010">Activator</keyword>
<proteinExistence type="inferred from homology"/>
<evidence type="ECO:0000256" key="9">
    <source>
        <dbReference type="SAM" id="MobiDB-lite"/>
    </source>
</evidence>
<dbReference type="GO" id="GO:0070847">
    <property type="term" value="C:core mediator complex"/>
    <property type="evidence" value="ECO:0007669"/>
    <property type="project" value="TreeGrafter"/>
</dbReference>
<dbReference type="Proteomes" id="UP000007431">
    <property type="component" value="Unassembled WGS sequence"/>
</dbReference>
<feature type="region of interest" description="Disordered" evidence="9">
    <location>
        <begin position="241"/>
        <end position="262"/>
    </location>
</feature>
<dbReference type="OMA" id="MMQDHLD"/>
<evidence type="ECO:0000256" key="6">
    <source>
        <dbReference type="ARBA" id="ARBA00023163"/>
    </source>
</evidence>
<keyword evidence="11" id="KW-1185">Reference proteome</keyword>